<dbReference type="InterPro" id="IPR005335">
    <property type="entry name" value="Terminase_ssu"/>
</dbReference>
<dbReference type="Gene3D" id="1.10.10.1400">
    <property type="entry name" value="Terminase, small subunit, N-terminal DNA-binding domain, HTH motif"/>
    <property type="match status" value="1"/>
</dbReference>
<accession>A0ABX5HA85</accession>
<feature type="region of interest" description="Disordered" evidence="2">
    <location>
        <begin position="62"/>
        <end position="110"/>
    </location>
</feature>
<feature type="coiled-coil region" evidence="1">
    <location>
        <begin position="321"/>
        <end position="353"/>
    </location>
</feature>
<dbReference type="Pfam" id="PF03592">
    <property type="entry name" value="Terminase_2"/>
    <property type="match status" value="1"/>
</dbReference>
<reference evidence="3 4" key="1">
    <citation type="submission" date="2018-03" db="EMBL/GenBank/DDBJ databases">
        <title>Whole Genome Sequencing of Escherichia coli isolates from wildlife.</title>
        <authorList>
            <person name="Whitehouse C.A."/>
            <person name="Lacher D.W."/>
            <person name="Mammel M.K."/>
            <person name="Barnaba T."/>
            <person name="Lorch J.M."/>
        </authorList>
    </citation>
    <scope>NUCLEOTIDE SEQUENCE [LARGE SCALE GENOMIC DNA]</scope>
    <source>
        <strain evidence="3 4">20507-2</strain>
    </source>
</reference>
<evidence type="ECO:0000256" key="2">
    <source>
        <dbReference type="SAM" id="MobiDB-lite"/>
    </source>
</evidence>
<evidence type="ECO:0000313" key="3">
    <source>
        <dbReference type="EMBL" id="PSY35453.1"/>
    </source>
</evidence>
<dbReference type="RefSeq" id="WP_107193298.1">
    <property type="nucleotide sequence ID" value="NZ_CP117575.1"/>
</dbReference>
<sequence>MARTNWGEELSRFANEWRQTGIKPKEWSDREGHSWGTAKKHITIKAAKVLLSGDGGEIANLKKKSRKKNAQKIANSQLSRERKNARYNDVQTSKNSSRNTNFSSLFDDSDSPFNPDEFGISDQQAKFAMLVAQGKKPTEAYRLAGYEGQGATANSNASRMLRNARVFRAISYFRNHYQKRYTADLDLLVSQLMAIVQADPNQLAQFRRVNCRYCWGENHLYQWRDIAEFDRAAAQASKDGKPEPEYGGLGFVDSAIPNPDCPKCGGEGTGQLYMADTTLLDGNARQLYAGAKLGKFGVEILLENKAAARRELLRLLSAGGALCADKRLQELEIERRRMENQKLRKEIETVEGNEHPQPVAININVVDARVRSDEDDLSDA</sequence>
<dbReference type="InterPro" id="IPR038713">
    <property type="entry name" value="Terminase_Gp1_N_sf"/>
</dbReference>
<feature type="compositionally biased region" description="Low complexity" evidence="2">
    <location>
        <begin position="101"/>
        <end position="110"/>
    </location>
</feature>
<proteinExistence type="predicted"/>
<keyword evidence="4" id="KW-1185">Reference proteome</keyword>
<comment type="caution">
    <text evidence="3">The sequence shown here is derived from an EMBL/GenBank/DDBJ whole genome shotgun (WGS) entry which is preliminary data.</text>
</comment>
<name>A0ABX5HA85_ESCAL</name>
<evidence type="ECO:0000256" key="1">
    <source>
        <dbReference type="SAM" id="Coils"/>
    </source>
</evidence>
<feature type="compositionally biased region" description="Polar residues" evidence="2">
    <location>
        <begin position="89"/>
        <end position="100"/>
    </location>
</feature>
<protein>
    <submittedName>
        <fullName evidence="3">Terminase small subunit</fullName>
    </submittedName>
</protein>
<evidence type="ECO:0000313" key="4">
    <source>
        <dbReference type="Proteomes" id="UP000240382"/>
    </source>
</evidence>
<organism evidence="3 4">
    <name type="scientific">Escherichia albertii</name>
    <dbReference type="NCBI Taxonomy" id="208962"/>
    <lineage>
        <taxon>Bacteria</taxon>
        <taxon>Pseudomonadati</taxon>
        <taxon>Pseudomonadota</taxon>
        <taxon>Gammaproteobacteria</taxon>
        <taxon>Enterobacterales</taxon>
        <taxon>Enterobacteriaceae</taxon>
        <taxon>Escherichia</taxon>
    </lineage>
</organism>
<dbReference type="EMBL" id="PYQT01000079">
    <property type="protein sequence ID" value="PSY35453.1"/>
    <property type="molecule type" value="Genomic_DNA"/>
</dbReference>
<gene>
    <name evidence="3" type="ORF">C7B09_25520</name>
</gene>
<keyword evidence="1" id="KW-0175">Coiled coil</keyword>
<dbReference type="Proteomes" id="UP000240382">
    <property type="component" value="Unassembled WGS sequence"/>
</dbReference>